<evidence type="ECO:0000313" key="9">
    <source>
        <dbReference type="RefSeq" id="XP_026294029.1"/>
    </source>
</evidence>
<dbReference type="GO" id="GO:0004479">
    <property type="term" value="F:methionyl-tRNA formyltransferase activity"/>
    <property type="evidence" value="ECO:0007669"/>
    <property type="project" value="UniProtKB-EC"/>
</dbReference>
<dbReference type="InterPro" id="IPR041711">
    <property type="entry name" value="Met-tRNA-FMT_N"/>
</dbReference>
<dbReference type="InterPro" id="IPR011034">
    <property type="entry name" value="Formyl_transferase-like_C_sf"/>
</dbReference>
<feature type="domain" description="Formyl transferase N-terminal" evidence="6">
    <location>
        <begin position="116"/>
        <end position="214"/>
    </location>
</feature>
<evidence type="ECO:0000256" key="3">
    <source>
        <dbReference type="ARBA" id="ARBA00014185"/>
    </source>
</evidence>
<dbReference type="InterPro" id="IPR005793">
    <property type="entry name" value="Formyl_trans_C"/>
</dbReference>
<dbReference type="NCBIfam" id="TIGR00460">
    <property type="entry name" value="fmt"/>
    <property type="match status" value="1"/>
</dbReference>
<dbReference type="GeneID" id="113218063"/>
<dbReference type="SUPFAM" id="SSF53328">
    <property type="entry name" value="Formyltransferase"/>
    <property type="match status" value="1"/>
</dbReference>
<gene>
    <name evidence="9" type="primary">LOC113218063</name>
</gene>
<sequence length="376" mass="42448">MDITAMALKILKSGKRRRYFFRTFCHSVPLSSVKKIVRKSENTTPSSWKVMFFGTDDFSLGSLSRLTDEMRTTKTVSKLEVVSSKWHLNPVRLFGQKEGLVIHEWPIDPHVISDFDIGVVASFGHLIPKQVIDSFPLGLLNVHGSLLPRWRGASPVNYAIMHGDEITGISIMRIQPYEFDLGEVVTKREVQIHPMETAPQLRQRLSEIGGEEIISCIRKLPMCLMNAKPQPHDGVTYAPKITSDLGVIEFDKMSAKCIYNKFRALYGIVPLMISWMGLRLSLHDVSALDDNLDTELQGLIGITSSLPIKDSSQSASVIPGQVLYSRKGKYLIIGCRENSFLIVRRIAPHRKRPLSAVEFYNGYLSKEQDKALWIFS</sequence>
<accession>A0A6J1TKL1</accession>
<dbReference type="KEGG" id="foc:113218063"/>
<dbReference type="RefSeq" id="XP_026294029.1">
    <property type="nucleotide sequence ID" value="XM_026438244.2"/>
</dbReference>
<organism evidence="8 9">
    <name type="scientific">Frankliniella occidentalis</name>
    <name type="common">Western flower thrips</name>
    <name type="synonym">Euthrips occidentalis</name>
    <dbReference type="NCBI Taxonomy" id="133901"/>
    <lineage>
        <taxon>Eukaryota</taxon>
        <taxon>Metazoa</taxon>
        <taxon>Ecdysozoa</taxon>
        <taxon>Arthropoda</taxon>
        <taxon>Hexapoda</taxon>
        <taxon>Insecta</taxon>
        <taxon>Pterygota</taxon>
        <taxon>Neoptera</taxon>
        <taxon>Paraneoptera</taxon>
        <taxon>Thysanoptera</taxon>
        <taxon>Terebrantia</taxon>
        <taxon>Thripoidea</taxon>
        <taxon>Thripidae</taxon>
        <taxon>Frankliniella</taxon>
    </lineage>
</organism>
<evidence type="ECO:0000256" key="5">
    <source>
        <dbReference type="ARBA" id="ARBA00022917"/>
    </source>
</evidence>
<dbReference type="OrthoDB" id="10268103at2759"/>
<dbReference type="GO" id="GO:0005739">
    <property type="term" value="C:mitochondrion"/>
    <property type="evidence" value="ECO:0007669"/>
    <property type="project" value="TreeGrafter"/>
</dbReference>
<dbReference type="Gene3D" id="3.40.50.12230">
    <property type="match status" value="1"/>
</dbReference>
<keyword evidence="8" id="KW-1185">Reference proteome</keyword>
<dbReference type="Proteomes" id="UP000504606">
    <property type="component" value="Unplaced"/>
</dbReference>
<dbReference type="PANTHER" id="PTHR11138:SF5">
    <property type="entry name" value="METHIONYL-TRNA FORMYLTRANSFERASE, MITOCHONDRIAL"/>
    <property type="match status" value="1"/>
</dbReference>
<dbReference type="CDD" id="cd08646">
    <property type="entry name" value="FMT_core_Met-tRNA-FMT_N"/>
    <property type="match status" value="1"/>
</dbReference>
<evidence type="ECO:0000256" key="4">
    <source>
        <dbReference type="ARBA" id="ARBA00022679"/>
    </source>
</evidence>
<proteinExistence type="inferred from homology"/>
<dbReference type="EC" id="2.1.2.9" evidence="2"/>
<evidence type="ECO:0000259" key="7">
    <source>
        <dbReference type="Pfam" id="PF02911"/>
    </source>
</evidence>
<dbReference type="PANTHER" id="PTHR11138">
    <property type="entry name" value="METHIONYL-TRNA FORMYLTRANSFERASE"/>
    <property type="match status" value="1"/>
</dbReference>
<name>A0A6J1TKL1_FRAOC</name>
<feature type="domain" description="Formyl transferase C-terminal" evidence="7">
    <location>
        <begin position="240"/>
        <end position="363"/>
    </location>
</feature>
<dbReference type="Pfam" id="PF02911">
    <property type="entry name" value="Formyl_trans_C"/>
    <property type="match status" value="1"/>
</dbReference>
<dbReference type="InterPro" id="IPR002376">
    <property type="entry name" value="Formyl_transf_N"/>
</dbReference>
<dbReference type="SUPFAM" id="SSF50486">
    <property type="entry name" value="FMT C-terminal domain-like"/>
    <property type="match status" value="1"/>
</dbReference>
<keyword evidence="4" id="KW-0808">Transferase</keyword>
<protein>
    <recommendedName>
        <fullName evidence="3">Methionyl-tRNA formyltransferase, mitochondrial</fullName>
        <ecNumber evidence="2">2.1.2.9</ecNumber>
    </recommendedName>
</protein>
<evidence type="ECO:0000313" key="8">
    <source>
        <dbReference type="Proteomes" id="UP000504606"/>
    </source>
</evidence>
<evidence type="ECO:0000256" key="1">
    <source>
        <dbReference type="ARBA" id="ARBA00010699"/>
    </source>
</evidence>
<keyword evidence="5" id="KW-0648">Protein biosynthesis</keyword>
<comment type="similarity">
    <text evidence="1">Belongs to the Fmt family.</text>
</comment>
<dbReference type="InterPro" id="IPR036477">
    <property type="entry name" value="Formyl_transf_N_sf"/>
</dbReference>
<reference evidence="9" key="1">
    <citation type="submission" date="2025-08" db="UniProtKB">
        <authorList>
            <consortium name="RefSeq"/>
        </authorList>
    </citation>
    <scope>IDENTIFICATION</scope>
    <source>
        <tissue evidence="9">Whole organism</tissue>
    </source>
</reference>
<evidence type="ECO:0000259" key="6">
    <source>
        <dbReference type="Pfam" id="PF00551"/>
    </source>
</evidence>
<dbReference type="Pfam" id="PF00551">
    <property type="entry name" value="Formyl_trans_N"/>
    <property type="match status" value="1"/>
</dbReference>
<evidence type="ECO:0000256" key="2">
    <source>
        <dbReference type="ARBA" id="ARBA00012261"/>
    </source>
</evidence>
<dbReference type="InterPro" id="IPR005794">
    <property type="entry name" value="Fmt"/>
</dbReference>
<dbReference type="AlphaFoldDB" id="A0A6J1TKL1"/>